<dbReference type="EMBL" id="LBKL01000011">
    <property type="protein sequence ID" value="KLL45487.1"/>
    <property type="molecule type" value="Genomic_DNA"/>
</dbReference>
<reference evidence="1 2" key="1">
    <citation type="journal article" date="2015" name="PLoS ONE">
        <title>Genomic analysis reveals the molecular basis for capsule loss in the group B streptococcus population.</title>
        <authorList>
            <consortium name="DEVANI Consortium"/>
            <person name="Rosini R."/>
            <person name="Campisi E."/>
            <person name="De Chiara M."/>
            <person name="Tettelin H."/>
            <person name="Rinaudo D."/>
            <person name="Toniolo C."/>
            <person name="Metruccio M."/>
            <person name="Guidotti S."/>
            <person name="Sorensen U.B."/>
            <person name="Kilian M."/>
            <person name="Ramirez M."/>
            <person name="Janulczyk R."/>
            <person name="Donati C."/>
            <person name="Grandi G."/>
            <person name="Margarit I."/>
        </authorList>
    </citation>
    <scope>NUCLEOTIDE SEQUENCE [LARGE SCALE GENOMIC DNA]</scope>
    <source>
        <strain evidence="1 2">DK-B-USS-215</strain>
    </source>
</reference>
<dbReference type="InterPro" id="IPR021080">
    <property type="entry name" value="Minor_capsid_protein"/>
</dbReference>
<dbReference type="Proteomes" id="UP000035346">
    <property type="component" value="Unassembled WGS sequence"/>
</dbReference>
<accession>A0A0H1UD82</accession>
<dbReference type="Pfam" id="PF11114">
    <property type="entry name" value="Minor_capsid_2"/>
    <property type="match status" value="1"/>
</dbReference>
<evidence type="ECO:0000313" key="1">
    <source>
        <dbReference type="EMBL" id="KLL45487.1"/>
    </source>
</evidence>
<evidence type="ECO:0000313" key="2">
    <source>
        <dbReference type="Proteomes" id="UP000035346"/>
    </source>
</evidence>
<dbReference type="AlphaFoldDB" id="A0A0H1UD82"/>
<comment type="caution">
    <text evidence="1">The sequence shown here is derived from an EMBL/GenBank/DDBJ whole genome shotgun (WGS) entry which is preliminary data.</text>
</comment>
<sequence length="121" mass="13430">MSNGIWTTVHVDLSGATKKVSPASVTRGRIAMASQMMLDMDQYIPMRAMRGGALRASASMSPSGDAIHYNTVYARAHYYGTNGIVTFKRYTTPGTGKNWLRRARSAHIDNWKQKALKEMGF</sequence>
<gene>
    <name evidence="1" type="ORF">WA04_00770</name>
</gene>
<organism evidence="1 2">
    <name type="scientific">Streptococcus agalactiae</name>
    <dbReference type="NCBI Taxonomy" id="1311"/>
    <lineage>
        <taxon>Bacteria</taxon>
        <taxon>Bacillati</taxon>
        <taxon>Bacillota</taxon>
        <taxon>Bacilli</taxon>
        <taxon>Lactobacillales</taxon>
        <taxon>Streptococcaceae</taxon>
        <taxon>Streptococcus</taxon>
    </lineage>
</organism>
<dbReference type="RefSeq" id="WP_000064768.1">
    <property type="nucleotide sequence ID" value="NZ_CDEO01000004.1"/>
</dbReference>
<proteinExistence type="predicted"/>
<name>A0A0H1UD82_STRAG</name>
<protein>
    <submittedName>
        <fullName evidence="1">Minor capsid protein 3</fullName>
    </submittedName>
</protein>